<dbReference type="Proteomes" id="UP000076502">
    <property type="component" value="Unassembled WGS sequence"/>
</dbReference>
<proteinExistence type="predicted"/>
<sequence>MLVRQDELVNRSLRYSVFTYLQLITSGKSNLLSGTPNNTTTTILSNISLLVQPKTEKKSNKSHQKTYMTSDAKLS</sequence>
<protein>
    <submittedName>
        <fullName evidence="2">Uncharacterized protein</fullName>
    </submittedName>
</protein>
<keyword evidence="3" id="KW-1185">Reference proteome</keyword>
<feature type="region of interest" description="Disordered" evidence="1">
    <location>
        <begin position="54"/>
        <end position="75"/>
    </location>
</feature>
<accession>A0A154NZV3</accession>
<evidence type="ECO:0000256" key="1">
    <source>
        <dbReference type="SAM" id="MobiDB-lite"/>
    </source>
</evidence>
<gene>
    <name evidence="2" type="ORF">WN55_08813</name>
</gene>
<dbReference type="EMBL" id="KQ434786">
    <property type="protein sequence ID" value="KZC05206.1"/>
    <property type="molecule type" value="Genomic_DNA"/>
</dbReference>
<reference evidence="2 3" key="1">
    <citation type="submission" date="2015-07" db="EMBL/GenBank/DDBJ databases">
        <title>The genome of Dufourea novaeangliae.</title>
        <authorList>
            <person name="Pan H."/>
            <person name="Kapheim K."/>
        </authorList>
    </citation>
    <scope>NUCLEOTIDE SEQUENCE [LARGE SCALE GENOMIC DNA]</scope>
    <source>
        <strain evidence="2">0120121106</strain>
        <tissue evidence="2">Whole body</tissue>
    </source>
</reference>
<evidence type="ECO:0000313" key="2">
    <source>
        <dbReference type="EMBL" id="KZC05206.1"/>
    </source>
</evidence>
<organism evidence="2 3">
    <name type="scientific">Dufourea novaeangliae</name>
    <name type="common">Sweat bee</name>
    <dbReference type="NCBI Taxonomy" id="178035"/>
    <lineage>
        <taxon>Eukaryota</taxon>
        <taxon>Metazoa</taxon>
        <taxon>Ecdysozoa</taxon>
        <taxon>Arthropoda</taxon>
        <taxon>Hexapoda</taxon>
        <taxon>Insecta</taxon>
        <taxon>Pterygota</taxon>
        <taxon>Neoptera</taxon>
        <taxon>Endopterygota</taxon>
        <taxon>Hymenoptera</taxon>
        <taxon>Apocrita</taxon>
        <taxon>Aculeata</taxon>
        <taxon>Apoidea</taxon>
        <taxon>Anthophila</taxon>
        <taxon>Halictidae</taxon>
        <taxon>Rophitinae</taxon>
        <taxon>Dufourea</taxon>
    </lineage>
</organism>
<evidence type="ECO:0000313" key="3">
    <source>
        <dbReference type="Proteomes" id="UP000076502"/>
    </source>
</evidence>
<dbReference type="AlphaFoldDB" id="A0A154NZV3"/>
<name>A0A154NZV3_DUFNO</name>